<name>A0A2P2J600_RHIMU</name>
<protein>
    <submittedName>
        <fullName evidence="1">Uncharacterized protein</fullName>
    </submittedName>
</protein>
<dbReference type="AlphaFoldDB" id="A0A2P2J600"/>
<proteinExistence type="predicted"/>
<accession>A0A2P2J600</accession>
<reference evidence="1" key="1">
    <citation type="submission" date="2018-02" db="EMBL/GenBank/DDBJ databases">
        <title>Rhizophora mucronata_Transcriptome.</title>
        <authorList>
            <person name="Meera S.P."/>
            <person name="Sreeshan A."/>
            <person name="Augustine A."/>
        </authorList>
    </citation>
    <scope>NUCLEOTIDE SEQUENCE</scope>
    <source>
        <tissue evidence="1">Leaf</tissue>
    </source>
</reference>
<evidence type="ECO:0000313" key="1">
    <source>
        <dbReference type="EMBL" id="MBW88908.1"/>
    </source>
</evidence>
<sequence length="76" mass="8150">MHPHFAYMSRSAVPSVVVSGRFNESMRDSTMRPCSSRPNCAAADSMVTKVASAGKNPLSLILAKQCKLSSSFPLCT</sequence>
<dbReference type="EMBL" id="GGEC01008425">
    <property type="protein sequence ID" value="MBW88908.1"/>
    <property type="molecule type" value="Transcribed_RNA"/>
</dbReference>
<organism evidence="1">
    <name type="scientific">Rhizophora mucronata</name>
    <name type="common">Asiatic mangrove</name>
    <dbReference type="NCBI Taxonomy" id="61149"/>
    <lineage>
        <taxon>Eukaryota</taxon>
        <taxon>Viridiplantae</taxon>
        <taxon>Streptophyta</taxon>
        <taxon>Embryophyta</taxon>
        <taxon>Tracheophyta</taxon>
        <taxon>Spermatophyta</taxon>
        <taxon>Magnoliopsida</taxon>
        <taxon>eudicotyledons</taxon>
        <taxon>Gunneridae</taxon>
        <taxon>Pentapetalae</taxon>
        <taxon>rosids</taxon>
        <taxon>fabids</taxon>
        <taxon>Malpighiales</taxon>
        <taxon>Rhizophoraceae</taxon>
        <taxon>Rhizophora</taxon>
    </lineage>
</organism>